<proteinExistence type="predicted"/>
<protein>
    <submittedName>
        <fullName evidence="1">Uncharacterized protein</fullName>
    </submittedName>
</protein>
<organism evidence="1 2">
    <name type="scientific">Blyttiomyces helicus</name>
    <dbReference type="NCBI Taxonomy" id="388810"/>
    <lineage>
        <taxon>Eukaryota</taxon>
        <taxon>Fungi</taxon>
        <taxon>Fungi incertae sedis</taxon>
        <taxon>Chytridiomycota</taxon>
        <taxon>Chytridiomycota incertae sedis</taxon>
        <taxon>Chytridiomycetes</taxon>
        <taxon>Chytridiomycetes incertae sedis</taxon>
        <taxon>Blyttiomyces</taxon>
    </lineage>
</organism>
<dbReference type="EMBL" id="KZ996931">
    <property type="protein sequence ID" value="RKO88122.1"/>
    <property type="molecule type" value="Genomic_DNA"/>
</dbReference>
<dbReference type="Proteomes" id="UP000269721">
    <property type="component" value="Unassembled WGS sequence"/>
</dbReference>
<reference evidence="2" key="1">
    <citation type="journal article" date="2018" name="Nat. Microbiol.">
        <title>Leveraging single-cell genomics to expand the fungal tree of life.</title>
        <authorList>
            <person name="Ahrendt S.R."/>
            <person name="Quandt C.A."/>
            <person name="Ciobanu D."/>
            <person name="Clum A."/>
            <person name="Salamov A."/>
            <person name="Andreopoulos B."/>
            <person name="Cheng J.F."/>
            <person name="Woyke T."/>
            <person name="Pelin A."/>
            <person name="Henrissat B."/>
            <person name="Reynolds N.K."/>
            <person name="Benny G.L."/>
            <person name="Smith M.E."/>
            <person name="James T.Y."/>
            <person name="Grigoriev I.V."/>
        </authorList>
    </citation>
    <scope>NUCLEOTIDE SEQUENCE [LARGE SCALE GENOMIC DNA]</scope>
</reference>
<dbReference type="AlphaFoldDB" id="A0A4P9W7Q1"/>
<accession>A0A4P9W7Q1</accession>
<evidence type="ECO:0000313" key="1">
    <source>
        <dbReference type="EMBL" id="RKO88122.1"/>
    </source>
</evidence>
<gene>
    <name evidence="1" type="ORF">BDK51DRAFT_39221</name>
</gene>
<evidence type="ECO:0000313" key="2">
    <source>
        <dbReference type="Proteomes" id="UP000269721"/>
    </source>
</evidence>
<sequence length="208" mass="23037">MRPPQLQHLSQIIRMNHPIPSFDRSTKLIRVILQHPGEPIAEMKLASGHIPIVDPIFGSVEGLGQKPLGGLERDEVPPFFGHVARENPEALRALVTSWAHVRASDPHVSERDGGATSQREKRIVGAGFGGRSGWCLRGSAGECIANGQLVVFWETSIGGYLSCLLQRPDLSTYREILMKRQSVLRIDCPETICSKLLDNFLTLRKSLK</sequence>
<name>A0A4P9W7Q1_9FUNG</name>
<keyword evidence="2" id="KW-1185">Reference proteome</keyword>